<dbReference type="EMBL" id="KZ503378">
    <property type="protein sequence ID" value="PKU65151.1"/>
    <property type="molecule type" value="Genomic_DNA"/>
</dbReference>
<dbReference type="InterPro" id="IPR043129">
    <property type="entry name" value="ATPase_NBD"/>
</dbReference>
<dbReference type="Proteomes" id="UP000233837">
    <property type="component" value="Unassembled WGS sequence"/>
</dbReference>
<dbReference type="Gene3D" id="3.90.640.10">
    <property type="entry name" value="Actin, Chain A, domain 4"/>
    <property type="match status" value="1"/>
</dbReference>
<keyword evidence="4" id="KW-1185">Reference proteome</keyword>
<reference evidence="3 4" key="2">
    <citation type="journal article" date="2017" name="Nature">
        <title>The Apostasia genome and the evolution of orchids.</title>
        <authorList>
            <person name="Zhang G.Q."/>
            <person name="Liu K.W."/>
            <person name="Li Z."/>
            <person name="Lohaus R."/>
            <person name="Hsiao Y.Y."/>
            <person name="Niu S.C."/>
            <person name="Wang J.Y."/>
            <person name="Lin Y.C."/>
            <person name="Xu Q."/>
            <person name="Chen L.J."/>
            <person name="Yoshida K."/>
            <person name="Fujiwara S."/>
            <person name="Wang Z.W."/>
            <person name="Zhang Y.Q."/>
            <person name="Mitsuda N."/>
            <person name="Wang M."/>
            <person name="Liu G.H."/>
            <person name="Pecoraro L."/>
            <person name="Huang H.X."/>
            <person name="Xiao X.J."/>
            <person name="Lin M."/>
            <person name="Wu X.Y."/>
            <person name="Wu W.L."/>
            <person name="Chen Y.Y."/>
            <person name="Chang S.B."/>
            <person name="Sakamoto S."/>
            <person name="Ohme-Takagi M."/>
            <person name="Yagi M."/>
            <person name="Zeng S.J."/>
            <person name="Shen C.Y."/>
            <person name="Yeh C.M."/>
            <person name="Luo Y.B."/>
            <person name="Tsai W.C."/>
            <person name="Van de Peer Y."/>
            <person name="Liu Z.J."/>
        </authorList>
    </citation>
    <scope>NUCLEOTIDE SEQUENCE [LARGE SCALE GENOMIC DNA]</scope>
    <source>
        <tissue evidence="3">The whole plant</tissue>
    </source>
</reference>
<dbReference type="SUPFAM" id="SSF53067">
    <property type="entry name" value="Actin-like ATPase domain"/>
    <property type="match status" value="1"/>
</dbReference>
<accession>A0A2I0VP13</accession>
<evidence type="ECO:0000256" key="2">
    <source>
        <dbReference type="ARBA" id="ARBA00022840"/>
    </source>
</evidence>
<keyword evidence="3" id="KW-0346">Stress response</keyword>
<proteinExistence type="predicted"/>
<dbReference type="Pfam" id="PF00012">
    <property type="entry name" value="HSP70"/>
    <property type="match status" value="1"/>
</dbReference>
<evidence type="ECO:0000313" key="3">
    <source>
        <dbReference type="EMBL" id="PKU65151.1"/>
    </source>
</evidence>
<protein>
    <submittedName>
        <fullName evidence="3">Heat shock 70 kDa protein 18</fullName>
    </submittedName>
</protein>
<gene>
    <name evidence="3" type="primary">HSP70-18</name>
    <name evidence="3" type="ORF">MA16_Dca004767</name>
</gene>
<dbReference type="GO" id="GO:0140662">
    <property type="term" value="F:ATP-dependent protein folding chaperone"/>
    <property type="evidence" value="ECO:0007669"/>
    <property type="project" value="InterPro"/>
</dbReference>
<dbReference type="GO" id="GO:0005524">
    <property type="term" value="F:ATP binding"/>
    <property type="evidence" value="ECO:0007669"/>
    <property type="project" value="UniProtKB-KW"/>
</dbReference>
<dbReference type="AlphaFoldDB" id="A0A2I0VP13"/>
<dbReference type="OrthoDB" id="29851at2759"/>
<dbReference type="STRING" id="906689.A0A2I0VP13"/>
<keyword evidence="2" id="KW-0067">ATP-binding</keyword>
<evidence type="ECO:0000313" key="4">
    <source>
        <dbReference type="Proteomes" id="UP000233837"/>
    </source>
</evidence>
<organism evidence="3 4">
    <name type="scientific">Dendrobium catenatum</name>
    <dbReference type="NCBI Taxonomy" id="906689"/>
    <lineage>
        <taxon>Eukaryota</taxon>
        <taxon>Viridiplantae</taxon>
        <taxon>Streptophyta</taxon>
        <taxon>Embryophyta</taxon>
        <taxon>Tracheophyta</taxon>
        <taxon>Spermatophyta</taxon>
        <taxon>Magnoliopsida</taxon>
        <taxon>Liliopsida</taxon>
        <taxon>Asparagales</taxon>
        <taxon>Orchidaceae</taxon>
        <taxon>Epidendroideae</taxon>
        <taxon>Malaxideae</taxon>
        <taxon>Dendrobiinae</taxon>
        <taxon>Dendrobium</taxon>
    </lineage>
</organism>
<dbReference type="PANTHER" id="PTHR19375">
    <property type="entry name" value="HEAT SHOCK PROTEIN 70KDA"/>
    <property type="match status" value="1"/>
</dbReference>
<evidence type="ECO:0000256" key="1">
    <source>
        <dbReference type="ARBA" id="ARBA00022741"/>
    </source>
</evidence>
<keyword evidence="1" id="KW-0547">Nucleotide-binding</keyword>
<dbReference type="Gene3D" id="3.30.420.40">
    <property type="match status" value="2"/>
</dbReference>
<sequence>MENPSQISCSGNCLVHLHSAAGKAWMYRHACPIPQYVGPDGIPRFLVVNRNNEEVFLSAHEIRTLFFLISIASIERLFGSPVPNLMAIIPSNINPVQYHSQLSAAADDAGARIVLSIQRSVLAASYYESITPGCRTVLVFEFGGHILEISLLTEDPCLNIRASVSDMGCPLFKHVVSVLPMTLGNAFTSDADSLHKIRNVCERAKEALCLGSRTVVITFERLGRETRIPIDREWLVRMNLNHLRSGIMRCLMEAGVRRDTVDEVVLAGASSNMPAVRSVLLEFFQEQTFRCSIDPANLIEVSSLKCMDIVSNALNIPVVRFQALNLGLYSL</sequence>
<dbReference type="InterPro" id="IPR013126">
    <property type="entry name" value="Hsp_70_fam"/>
</dbReference>
<dbReference type="Gene3D" id="3.30.30.30">
    <property type="match status" value="1"/>
</dbReference>
<name>A0A2I0VP13_9ASPA</name>
<reference evidence="3 4" key="1">
    <citation type="journal article" date="2016" name="Sci. Rep.">
        <title>The Dendrobium catenatum Lindl. genome sequence provides insights into polysaccharide synthase, floral development and adaptive evolution.</title>
        <authorList>
            <person name="Zhang G.Q."/>
            <person name="Xu Q."/>
            <person name="Bian C."/>
            <person name="Tsai W.C."/>
            <person name="Yeh C.M."/>
            <person name="Liu K.W."/>
            <person name="Yoshida K."/>
            <person name="Zhang L.S."/>
            <person name="Chang S.B."/>
            <person name="Chen F."/>
            <person name="Shi Y."/>
            <person name="Su Y.Y."/>
            <person name="Zhang Y.Q."/>
            <person name="Chen L.J."/>
            <person name="Yin Y."/>
            <person name="Lin M."/>
            <person name="Huang H."/>
            <person name="Deng H."/>
            <person name="Wang Z.W."/>
            <person name="Zhu S.L."/>
            <person name="Zhao X."/>
            <person name="Deng C."/>
            <person name="Niu S.C."/>
            <person name="Huang J."/>
            <person name="Wang M."/>
            <person name="Liu G.H."/>
            <person name="Yang H.J."/>
            <person name="Xiao X.J."/>
            <person name="Hsiao Y.Y."/>
            <person name="Wu W.L."/>
            <person name="Chen Y.Y."/>
            <person name="Mitsuda N."/>
            <person name="Ohme-Takagi M."/>
            <person name="Luo Y.B."/>
            <person name="Van de Peer Y."/>
            <person name="Liu Z.J."/>
        </authorList>
    </citation>
    <scope>NUCLEOTIDE SEQUENCE [LARGE SCALE GENOMIC DNA]</scope>
    <source>
        <tissue evidence="3">The whole plant</tissue>
    </source>
</reference>